<protein>
    <submittedName>
        <fullName evidence="1">Uncharacterized protein</fullName>
    </submittedName>
</protein>
<keyword evidence="2" id="KW-1185">Reference proteome</keyword>
<proteinExistence type="predicted"/>
<name>A0A2S6ZAE4_9XANT</name>
<comment type="caution">
    <text evidence="1">The sequence shown here is derived from an EMBL/GenBank/DDBJ whole genome shotgun (WGS) entry which is preliminary data.</text>
</comment>
<evidence type="ECO:0000313" key="2">
    <source>
        <dbReference type="Proteomes" id="UP000239898"/>
    </source>
</evidence>
<organism evidence="1 2">
    <name type="scientific">Xanthomonas theicola</name>
    <dbReference type="NCBI Taxonomy" id="56464"/>
    <lineage>
        <taxon>Bacteria</taxon>
        <taxon>Pseudomonadati</taxon>
        <taxon>Pseudomonadota</taxon>
        <taxon>Gammaproteobacteria</taxon>
        <taxon>Lysobacterales</taxon>
        <taxon>Lysobacteraceae</taxon>
        <taxon>Xanthomonas</taxon>
    </lineage>
</organism>
<sequence>MTMFGIMLAAGCGHGDGQTLAPAESRSTGVPVAAAAGELASGAPAPRHTADELRRLAEHLLECATLAENALNAPAMGITTTDVAALETPEAKHRRQRCGRLGPGARVEALRLLHQAAAQGDGDAKVILLDQQTGALLDTLAARVDGDGRVEMTLAEREQFKQIVLGLEQQAYRGNRRAMSSLQQAMDSSVLEMSEPSYSAAWGLVVQQPMGRPMPSGPLLGEAALDDLDADKKQQIVTMARDLHALCCVR</sequence>
<accession>A0A2S6ZAE4</accession>
<evidence type="ECO:0000313" key="1">
    <source>
        <dbReference type="EMBL" id="PPT79136.1"/>
    </source>
</evidence>
<dbReference type="AlphaFoldDB" id="A0A2S6ZAE4"/>
<dbReference type="EMBL" id="MIGX01000171">
    <property type="protein sequence ID" value="PPT79136.1"/>
    <property type="molecule type" value="Genomic_DNA"/>
</dbReference>
<reference evidence="1 2" key="1">
    <citation type="submission" date="2016-08" db="EMBL/GenBank/DDBJ databases">
        <title>Evolution of the type three secretion system and type three effector repertoires in Xanthomonas.</title>
        <authorList>
            <person name="Merda D."/>
            <person name="Briand M."/>
            <person name="Bosis E."/>
            <person name="Rousseau C."/>
            <person name="Portier P."/>
            <person name="Jacques M.-A."/>
            <person name="Fischer-Le Saux M."/>
        </authorList>
    </citation>
    <scope>NUCLEOTIDE SEQUENCE [LARGE SCALE GENOMIC DNA]</scope>
    <source>
        <strain evidence="1 2">CFBP 4691</strain>
    </source>
</reference>
<dbReference type="Proteomes" id="UP000239898">
    <property type="component" value="Unassembled WGS sequence"/>
</dbReference>
<gene>
    <name evidence="1" type="ORF">XthCFBP4691_19030</name>
</gene>